<accession>A0A7X0HMM0</accession>
<dbReference type="EMBL" id="JACHEM010000052">
    <property type="protein sequence ID" value="MBB6440238.1"/>
    <property type="molecule type" value="Genomic_DNA"/>
</dbReference>
<name>A0A7X0HMM0_9ACTN</name>
<keyword evidence="2" id="KW-1185">Reference proteome</keyword>
<dbReference type="RefSeq" id="WP_185036671.1">
    <property type="nucleotide sequence ID" value="NZ_BNBN01000033.1"/>
</dbReference>
<reference evidence="1 2" key="1">
    <citation type="submission" date="2020-08" db="EMBL/GenBank/DDBJ databases">
        <title>Genomic Encyclopedia of Type Strains, Phase IV (KMG-IV): sequencing the most valuable type-strain genomes for metagenomic binning, comparative biology and taxonomic classification.</title>
        <authorList>
            <person name="Goeker M."/>
        </authorList>
    </citation>
    <scope>NUCLEOTIDE SEQUENCE [LARGE SCALE GENOMIC DNA]</scope>
    <source>
        <strain evidence="1 2">DSM 40141</strain>
    </source>
</reference>
<evidence type="ECO:0000313" key="2">
    <source>
        <dbReference type="Proteomes" id="UP000540423"/>
    </source>
</evidence>
<comment type="caution">
    <text evidence="1">The sequence shown here is derived from an EMBL/GenBank/DDBJ whole genome shotgun (WGS) entry which is preliminary data.</text>
</comment>
<dbReference type="AlphaFoldDB" id="A0A7X0HMM0"/>
<evidence type="ECO:0000313" key="1">
    <source>
        <dbReference type="EMBL" id="MBB6440238.1"/>
    </source>
</evidence>
<organism evidence="1 2">
    <name type="scientific">Streptomyces candidus</name>
    <dbReference type="NCBI Taxonomy" id="67283"/>
    <lineage>
        <taxon>Bacteria</taxon>
        <taxon>Bacillati</taxon>
        <taxon>Actinomycetota</taxon>
        <taxon>Actinomycetes</taxon>
        <taxon>Kitasatosporales</taxon>
        <taxon>Streptomycetaceae</taxon>
        <taxon>Streptomyces</taxon>
    </lineage>
</organism>
<sequence>MDLLTIDPRDTVTYRDRKYPMPQGLAPYGRSATGAEVVAATIVARLGLSGHRVEDSRYIEEEAGSARWPRILDAQGSRAMRIECTADGRAVAWRYDRFAVSLNEAWAVTVDGRSLPVDLSSYFRAHETYARLAWIAHREIRGW</sequence>
<protein>
    <submittedName>
        <fullName evidence="1">Uncharacterized protein</fullName>
    </submittedName>
</protein>
<dbReference type="Proteomes" id="UP000540423">
    <property type="component" value="Unassembled WGS sequence"/>
</dbReference>
<proteinExistence type="predicted"/>
<gene>
    <name evidence="1" type="ORF">HNQ79_006753</name>
</gene>